<dbReference type="Pfam" id="PF20152">
    <property type="entry name" value="DUF6534"/>
    <property type="match status" value="1"/>
</dbReference>
<keyword evidence="1" id="KW-0472">Membrane</keyword>
<protein>
    <recommendedName>
        <fullName evidence="2">DUF6534 domain-containing protein</fullName>
    </recommendedName>
</protein>
<name>A0A409X089_PSICY</name>
<keyword evidence="1" id="KW-0812">Transmembrane</keyword>
<evidence type="ECO:0000313" key="4">
    <source>
        <dbReference type="Proteomes" id="UP000283269"/>
    </source>
</evidence>
<feature type="domain" description="DUF6534" evidence="2">
    <location>
        <begin position="70"/>
        <end position="113"/>
    </location>
</feature>
<gene>
    <name evidence="3" type="ORF">CVT25_002033</name>
</gene>
<dbReference type="EMBL" id="NHYD01002923">
    <property type="protein sequence ID" value="PPQ84167.1"/>
    <property type="molecule type" value="Genomic_DNA"/>
</dbReference>
<feature type="transmembrane region" description="Helical" evidence="1">
    <location>
        <begin position="66"/>
        <end position="85"/>
    </location>
</feature>
<organism evidence="3 4">
    <name type="scientific">Psilocybe cyanescens</name>
    <dbReference type="NCBI Taxonomy" id="93625"/>
    <lineage>
        <taxon>Eukaryota</taxon>
        <taxon>Fungi</taxon>
        <taxon>Dikarya</taxon>
        <taxon>Basidiomycota</taxon>
        <taxon>Agaricomycotina</taxon>
        <taxon>Agaricomycetes</taxon>
        <taxon>Agaricomycetidae</taxon>
        <taxon>Agaricales</taxon>
        <taxon>Agaricineae</taxon>
        <taxon>Strophariaceae</taxon>
        <taxon>Psilocybe</taxon>
    </lineage>
</organism>
<dbReference type="InParanoid" id="A0A409X089"/>
<keyword evidence="1" id="KW-1133">Transmembrane helix</keyword>
<accession>A0A409X089</accession>
<dbReference type="OrthoDB" id="2971182at2759"/>
<comment type="caution">
    <text evidence="3">The sequence shown here is derived from an EMBL/GenBank/DDBJ whole genome shotgun (WGS) entry which is preliminary data.</text>
</comment>
<evidence type="ECO:0000313" key="3">
    <source>
        <dbReference type="EMBL" id="PPQ84167.1"/>
    </source>
</evidence>
<sequence length="114" mass="12732">MVLFSQIVNLTDTYGALMIGTFVSAILLGGIYLQAYYYFVTYSDGPLLQITASSFFNRIKFDPVDLTPSAAAIDITIAGTLSYYLHKKRTGFKQTDKLINRLIKYTINNGALTR</sequence>
<dbReference type="Proteomes" id="UP000283269">
    <property type="component" value="Unassembled WGS sequence"/>
</dbReference>
<dbReference type="InterPro" id="IPR045339">
    <property type="entry name" value="DUF6534"/>
</dbReference>
<feature type="transmembrane region" description="Helical" evidence="1">
    <location>
        <begin position="14"/>
        <end position="39"/>
    </location>
</feature>
<dbReference type="AlphaFoldDB" id="A0A409X089"/>
<keyword evidence="4" id="KW-1185">Reference proteome</keyword>
<dbReference type="STRING" id="93625.A0A409X089"/>
<proteinExistence type="predicted"/>
<dbReference type="PANTHER" id="PTHR40465">
    <property type="entry name" value="CHROMOSOME 1, WHOLE GENOME SHOTGUN SEQUENCE"/>
    <property type="match status" value="1"/>
</dbReference>
<evidence type="ECO:0000259" key="2">
    <source>
        <dbReference type="Pfam" id="PF20152"/>
    </source>
</evidence>
<dbReference type="PANTHER" id="PTHR40465:SF1">
    <property type="entry name" value="DUF6534 DOMAIN-CONTAINING PROTEIN"/>
    <property type="match status" value="1"/>
</dbReference>
<reference evidence="3 4" key="1">
    <citation type="journal article" date="2018" name="Evol. Lett.">
        <title>Horizontal gene cluster transfer increased hallucinogenic mushroom diversity.</title>
        <authorList>
            <person name="Reynolds H.T."/>
            <person name="Vijayakumar V."/>
            <person name="Gluck-Thaler E."/>
            <person name="Korotkin H.B."/>
            <person name="Matheny P.B."/>
            <person name="Slot J.C."/>
        </authorList>
    </citation>
    <scope>NUCLEOTIDE SEQUENCE [LARGE SCALE GENOMIC DNA]</scope>
    <source>
        <strain evidence="3 4">2631</strain>
    </source>
</reference>
<evidence type="ECO:0000256" key="1">
    <source>
        <dbReference type="SAM" id="Phobius"/>
    </source>
</evidence>